<organism evidence="2 3">
    <name type="scientific">Pyrenophora tritici-repentis (strain Pt-1C-BFP)</name>
    <name type="common">Wheat tan spot fungus</name>
    <name type="synonym">Drechslera tritici-repentis</name>
    <dbReference type="NCBI Taxonomy" id="426418"/>
    <lineage>
        <taxon>Eukaryota</taxon>
        <taxon>Fungi</taxon>
        <taxon>Dikarya</taxon>
        <taxon>Ascomycota</taxon>
        <taxon>Pezizomycotina</taxon>
        <taxon>Dothideomycetes</taxon>
        <taxon>Pleosporomycetidae</taxon>
        <taxon>Pleosporales</taxon>
        <taxon>Pleosporineae</taxon>
        <taxon>Pleosporaceae</taxon>
        <taxon>Pyrenophora</taxon>
    </lineage>
</organism>
<sequence>MDRWRKILGDCEFREATGYCDANLENEVVILEEKKPDGEVRAREELVRLKAELARLQKGLQEEYGEGLQDRIKKSHENALARLEVLKRNGSAEVQGMAEALGQHLKDFDRLRREYWPHWNINSKYTGNLSDKASSALEIFIIPLVLRKATIEKKAPS</sequence>
<accession>B2WEC6</accession>
<evidence type="ECO:0000256" key="1">
    <source>
        <dbReference type="SAM" id="Coils"/>
    </source>
</evidence>
<feature type="coiled-coil region" evidence="1">
    <location>
        <begin position="39"/>
        <end position="66"/>
    </location>
</feature>
<evidence type="ECO:0000313" key="3">
    <source>
        <dbReference type="Proteomes" id="UP000001471"/>
    </source>
</evidence>
<proteinExistence type="predicted"/>
<name>B2WEC6_PYRTR</name>
<gene>
    <name evidence="2" type="ORF">PTRG_08499</name>
</gene>
<dbReference type="InParanoid" id="B2WEC6"/>
<reference evidence="3" key="1">
    <citation type="journal article" date="2013" name="G3 (Bethesda)">
        <title>Comparative genomics of a plant-pathogenic fungus, Pyrenophora tritici-repentis, reveals transduplication and the impact of repeat elements on pathogenicity and population divergence.</title>
        <authorList>
            <person name="Manning V.A."/>
            <person name="Pandelova I."/>
            <person name="Dhillon B."/>
            <person name="Wilhelm L.J."/>
            <person name="Goodwin S.B."/>
            <person name="Berlin A.M."/>
            <person name="Figueroa M."/>
            <person name="Freitag M."/>
            <person name="Hane J.K."/>
            <person name="Henrissat B."/>
            <person name="Holman W.H."/>
            <person name="Kodira C.D."/>
            <person name="Martin J."/>
            <person name="Oliver R.P."/>
            <person name="Robbertse B."/>
            <person name="Schackwitz W."/>
            <person name="Schwartz D.C."/>
            <person name="Spatafora J.W."/>
            <person name="Turgeon B.G."/>
            <person name="Yandava C."/>
            <person name="Young S."/>
            <person name="Zhou S."/>
            <person name="Zeng Q."/>
            <person name="Grigoriev I.V."/>
            <person name="Ma L.-J."/>
            <person name="Ciuffetti L.M."/>
        </authorList>
    </citation>
    <scope>NUCLEOTIDE SEQUENCE [LARGE SCALE GENOMIC DNA]</scope>
    <source>
        <strain evidence="3">Pt-1C-BFP</strain>
    </source>
</reference>
<protein>
    <submittedName>
        <fullName evidence="2">Uncharacterized protein</fullName>
    </submittedName>
</protein>
<evidence type="ECO:0000313" key="2">
    <source>
        <dbReference type="EMBL" id="EDU51418.1"/>
    </source>
</evidence>
<dbReference type="EMBL" id="DS231623">
    <property type="protein sequence ID" value="EDU51418.1"/>
    <property type="molecule type" value="Genomic_DNA"/>
</dbReference>
<keyword evidence="1" id="KW-0175">Coiled coil</keyword>
<dbReference type="AlphaFoldDB" id="B2WEC6"/>
<dbReference type="Proteomes" id="UP000001471">
    <property type="component" value="Unassembled WGS sequence"/>
</dbReference>
<dbReference type="HOGENOM" id="CLU_1678827_0_0_1"/>